<evidence type="ECO:0000313" key="2">
    <source>
        <dbReference type="Proteomes" id="UP000594592"/>
    </source>
</evidence>
<evidence type="ECO:0000313" key="1">
    <source>
        <dbReference type="EMBL" id="QPG07942.1"/>
    </source>
</evidence>
<name>A0A7S9HFE7_KLEPN</name>
<dbReference type="EMBL" id="CP064820">
    <property type="protein sequence ID" value="QPG07942.1"/>
    <property type="molecule type" value="Genomic_DNA"/>
</dbReference>
<organism evidence="1 2">
    <name type="scientific">Klebsiella pneumoniae subsp. pneumoniae</name>
    <dbReference type="NCBI Taxonomy" id="72407"/>
    <lineage>
        <taxon>Bacteria</taxon>
        <taxon>Pseudomonadati</taxon>
        <taxon>Pseudomonadota</taxon>
        <taxon>Gammaproteobacteria</taxon>
        <taxon>Enterobacterales</taxon>
        <taxon>Enterobacteriaceae</taxon>
        <taxon>Klebsiella/Raoultella group</taxon>
        <taxon>Klebsiella</taxon>
        <taxon>Klebsiella pneumoniae complex</taxon>
    </lineage>
</organism>
<proteinExistence type="predicted"/>
<dbReference type="Proteomes" id="UP000594592">
    <property type="component" value="Chromosome"/>
</dbReference>
<dbReference type="AlphaFoldDB" id="A0A7S9HFE7"/>
<accession>A0A7S9HFE7</accession>
<reference evidence="1 2" key="1">
    <citation type="submission" date="2020-11" db="EMBL/GenBank/DDBJ databases">
        <title>Whole Genome sequence of MDR strain of Klebsiella pneumoniae K219 isolated from sputum.</title>
        <authorList>
            <person name="Aditi B.P."/>
            <person name="Mahalakshmi K."/>
            <person name="Naveen Kumar V."/>
        </authorList>
    </citation>
    <scope>NUCLEOTIDE SEQUENCE [LARGE SCALE GENOMIC DNA]</scope>
    <source>
        <strain evidence="1 2">K219</strain>
    </source>
</reference>
<sequence length="74" mass="7618">MSGSPRDGNRSPDLKGNAPLPDAARVAVACVPTGATVLRCSTPSGGIFASSTTAVTALRQRRHHTVSDIFCVIP</sequence>
<protein>
    <submittedName>
        <fullName evidence="1">Uncharacterized protein</fullName>
    </submittedName>
</protein>
<gene>
    <name evidence="1" type="ORF">IUJ34_22360</name>
</gene>